<gene>
    <name evidence="3" type="ORF">G2W53_021300</name>
</gene>
<evidence type="ECO:0000313" key="4">
    <source>
        <dbReference type="Proteomes" id="UP000634136"/>
    </source>
</evidence>
<organism evidence="3 4">
    <name type="scientific">Senna tora</name>
    <dbReference type="NCBI Taxonomy" id="362788"/>
    <lineage>
        <taxon>Eukaryota</taxon>
        <taxon>Viridiplantae</taxon>
        <taxon>Streptophyta</taxon>
        <taxon>Embryophyta</taxon>
        <taxon>Tracheophyta</taxon>
        <taxon>Spermatophyta</taxon>
        <taxon>Magnoliopsida</taxon>
        <taxon>eudicotyledons</taxon>
        <taxon>Gunneridae</taxon>
        <taxon>Pentapetalae</taxon>
        <taxon>rosids</taxon>
        <taxon>fabids</taxon>
        <taxon>Fabales</taxon>
        <taxon>Fabaceae</taxon>
        <taxon>Caesalpinioideae</taxon>
        <taxon>Cassia clade</taxon>
        <taxon>Senna</taxon>
    </lineage>
</organism>
<dbReference type="Proteomes" id="UP000634136">
    <property type="component" value="Unassembled WGS sequence"/>
</dbReference>
<evidence type="ECO:0000313" key="3">
    <source>
        <dbReference type="EMBL" id="KAF7823156.1"/>
    </source>
</evidence>
<protein>
    <submittedName>
        <fullName evidence="3">Mucin-21-like isoform X1</fullName>
    </submittedName>
</protein>
<keyword evidence="4" id="KW-1185">Reference proteome</keyword>
<dbReference type="Pfam" id="PF25122">
    <property type="entry name" value="DUF7815"/>
    <property type="match status" value="1"/>
</dbReference>
<dbReference type="EMBL" id="JAAIUW010000007">
    <property type="protein sequence ID" value="KAF7823156.1"/>
    <property type="molecule type" value="Genomic_DNA"/>
</dbReference>
<sequence>MAYEMPLDQIKQLQVLLRKEVNLSWYEPEKEDILTLPKLSSVAETIAVLDPSPPYLRCKICKGKLIRGLQSSICVFCGSNPHKDLPPDPIKFKDTVGYRCLLDSLHLDGSEMVGPIAEGKESNRGRNASKVEIPLSELLDLEIRRPSELDEVTSSNSGEEAFQSKGLFNLAAVDLDRFFSQRKSVSDASEEQLASNKQIDSAENNTFQANENLSFFQNAQVSETAPESTEDQSVNSFSGWEANFQSASSGAVHEETKSFDHSAVDLDEVFGSGKASIGVMKNDNLNPAASMENDWFQDDIGRTSHLEVGSQTGKPEVTMDLNFAKVEETAKSSSTGNFEWMQDDQGHGSFNKTTAVVTTDEVADSFDDWDAFAGSASSQAPSGSVSNSKITSQTGEFEMIANLNDTKTAEGTNNSSSTGNFEWFQDDHWQGSNNKKMDTVTTHDVADSVNAWDDFLGSTSTQDPFSSVPNSVITNQTGKSEISSDLNITKMAESTISSSTKNFDWVGDDQWLGSNNKKTGTVTDEVAESFDDWNDFTSSATTQDPSNNVWKQTVNQMSSAEQTSEMDIFSLSSNSHDMNFGGFKQHDLFSEQFSSPLSSAGANLQQSEFSSSRVANVDESGGNSGDASSSKLGSNVDDVEMLLSQMHDLSFMLESKLSVPQK</sequence>
<feature type="region of interest" description="Disordered" evidence="1">
    <location>
        <begin position="610"/>
        <end position="633"/>
    </location>
</feature>
<dbReference type="InterPro" id="IPR056717">
    <property type="entry name" value="DUF7815"/>
</dbReference>
<dbReference type="PANTHER" id="PTHR36308:SF1">
    <property type="entry name" value="DENTIN SIALOPHOSPHOPROTEIN-RELATED"/>
    <property type="match status" value="1"/>
</dbReference>
<evidence type="ECO:0000259" key="2">
    <source>
        <dbReference type="Pfam" id="PF25122"/>
    </source>
</evidence>
<proteinExistence type="predicted"/>
<reference evidence="3" key="1">
    <citation type="submission" date="2020-09" db="EMBL/GenBank/DDBJ databases">
        <title>Genome-Enabled Discovery of Anthraquinone Biosynthesis in Senna tora.</title>
        <authorList>
            <person name="Kang S.-H."/>
            <person name="Pandey R.P."/>
            <person name="Lee C.-M."/>
            <person name="Sim J.-S."/>
            <person name="Jeong J.-T."/>
            <person name="Choi B.-S."/>
            <person name="Jung M."/>
            <person name="Ginzburg D."/>
            <person name="Zhao K."/>
            <person name="Won S.Y."/>
            <person name="Oh T.-J."/>
            <person name="Yu Y."/>
            <person name="Kim N.-H."/>
            <person name="Lee O.R."/>
            <person name="Lee T.-H."/>
            <person name="Bashyal P."/>
            <person name="Kim T.-S."/>
            <person name="Lee W.-H."/>
            <person name="Kawkins C."/>
            <person name="Kim C.-K."/>
            <person name="Kim J.S."/>
            <person name="Ahn B.O."/>
            <person name="Rhee S.Y."/>
            <person name="Sohng J.K."/>
        </authorList>
    </citation>
    <scope>NUCLEOTIDE SEQUENCE</scope>
    <source>
        <tissue evidence="3">Leaf</tissue>
    </source>
</reference>
<accession>A0A834TLF1</accession>
<feature type="domain" description="DUF7815" evidence="2">
    <location>
        <begin position="54"/>
        <end position="79"/>
    </location>
</feature>
<dbReference type="AlphaFoldDB" id="A0A834TLF1"/>
<name>A0A834TLF1_9FABA</name>
<evidence type="ECO:0000256" key="1">
    <source>
        <dbReference type="SAM" id="MobiDB-lite"/>
    </source>
</evidence>
<dbReference type="OrthoDB" id="1904894at2759"/>
<comment type="caution">
    <text evidence="3">The sequence shown here is derived from an EMBL/GenBank/DDBJ whole genome shotgun (WGS) entry which is preliminary data.</text>
</comment>
<dbReference type="PANTHER" id="PTHR36308">
    <property type="entry name" value="DENTIN SIALOPHOSPHOPROTEIN-RELATED"/>
    <property type="match status" value="1"/>
</dbReference>